<protein>
    <submittedName>
        <fullName evidence="1">Uncharacterized protein</fullName>
    </submittedName>
</protein>
<dbReference type="Proteomes" id="UP000003287">
    <property type="component" value="Unassembled WGS sequence"/>
</dbReference>
<dbReference type="EMBL" id="AFUP01000009">
    <property type="protein sequence ID" value="EGV06867.1"/>
    <property type="molecule type" value="Genomic_DNA"/>
</dbReference>
<evidence type="ECO:0000313" key="1">
    <source>
        <dbReference type="EMBL" id="EGV06867.1"/>
    </source>
</evidence>
<name>F9PA53_STRCV</name>
<proteinExistence type="predicted"/>
<dbReference type="AlphaFoldDB" id="F9PA53"/>
<reference evidence="1 2" key="1">
    <citation type="submission" date="2011-06" db="EMBL/GenBank/DDBJ databases">
        <authorList>
            <person name="Harkins D.M."/>
            <person name="Madupu R."/>
            <person name="Durkin A.S."/>
            <person name="Torralba M."/>
            <person name="Methe B."/>
            <person name="Sutton G.G."/>
            <person name="Nelson K.E."/>
        </authorList>
    </citation>
    <scope>NUCLEOTIDE SEQUENCE [LARGE SCALE GENOMIC DNA]</scope>
    <source>
        <strain evidence="1 2">SK1060</strain>
    </source>
</reference>
<organism evidence="1 2">
    <name type="scientific">Streptococcus constellatus subsp. pharyngis SK1060 = CCUG 46377</name>
    <dbReference type="NCBI Taxonomy" id="1035184"/>
    <lineage>
        <taxon>Bacteria</taxon>
        <taxon>Bacillati</taxon>
        <taxon>Bacillota</taxon>
        <taxon>Bacilli</taxon>
        <taxon>Lactobacillales</taxon>
        <taxon>Streptococcaceae</taxon>
        <taxon>Streptococcus</taxon>
        <taxon>Streptococcus anginosus group</taxon>
    </lineage>
</organism>
<sequence>MPADWLVPHPELVGVFERKLTCLKHHDRKYAGYVFSRLTDMLSIFPAIFLHQT</sequence>
<gene>
    <name evidence="1" type="ORF">HMPREF1042_2109</name>
</gene>
<evidence type="ECO:0000313" key="2">
    <source>
        <dbReference type="Proteomes" id="UP000003287"/>
    </source>
</evidence>
<accession>F9PA53</accession>